<evidence type="ECO:0000259" key="3">
    <source>
        <dbReference type="Pfam" id="PF00497"/>
    </source>
</evidence>
<reference evidence="4 5" key="1">
    <citation type="submission" date="2024-02" db="EMBL/GenBank/DDBJ databases">
        <title>Chromosome-scale genome assembly of the rough periwinkle Littorina saxatilis.</title>
        <authorList>
            <person name="De Jode A."/>
            <person name="Faria R."/>
            <person name="Formenti G."/>
            <person name="Sims Y."/>
            <person name="Smith T.P."/>
            <person name="Tracey A."/>
            <person name="Wood J.M.D."/>
            <person name="Zagrodzka Z.B."/>
            <person name="Johannesson K."/>
            <person name="Butlin R.K."/>
            <person name="Leder E.H."/>
        </authorList>
    </citation>
    <scope>NUCLEOTIDE SEQUENCE [LARGE SCALE GENOMIC DNA]</scope>
    <source>
        <strain evidence="4">Snail1</strain>
        <tissue evidence="4">Muscle</tissue>
    </source>
</reference>
<feature type="signal peptide" evidence="2">
    <location>
        <begin position="1"/>
        <end position="24"/>
    </location>
</feature>
<dbReference type="Pfam" id="PF00497">
    <property type="entry name" value="SBP_bac_3"/>
    <property type="match status" value="1"/>
</dbReference>
<gene>
    <name evidence="4" type="ORF">V1264_011903</name>
</gene>
<dbReference type="Gene3D" id="3.40.190.10">
    <property type="entry name" value="Periplasmic binding protein-like II"/>
    <property type="match status" value="2"/>
</dbReference>
<dbReference type="AlphaFoldDB" id="A0AAN9BV43"/>
<keyword evidence="5" id="KW-1185">Reference proteome</keyword>
<evidence type="ECO:0000313" key="4">
    <source>
        <dbReference type="EMBL" id="KAK7112447.1"/>
    </source>
</evidence>
<organism evidence="4 5">
    <name type="scientific">Littorina saxatilis</name>
    <dbReference type="NCBI Taxonomy" id="31220"/>
    <lineage>
        <taxon>Eukaryota</taxon>
        <taxon>Metazoa</taxon>
        <taxon>Spiralia</taxon>
        <taxon>Lophotrochozoa</taxon>
        <taxon>Mollusca</taxon>
        <taxon>Gastropoda</taxon>
        <taxon>Caenogastropoda</taxon>
        <taxon>Littorinimorpha</taxon>
        <taxon>Littorinoidea</taxon>
        <taxon>Littorinidae</taxon>
        <taxon>Littorina</taxon>
    </lineage>
</organism>
<accession>A0AAN9BV43</accession>
<proteinExistence type="predicted"/>
<dbReference type="EMBL" id="JBAMIC010000002">
    <property type="protein sequence ID" value="KAK7112447.1"/>
    <property type="molecule type" value="Genomic_DNA"/>
</dbReference>
<name>A0AAN9BV43_9CAEN</name>
<evidence type="ECO:0000256" key="2">
    <source>
        <dbReference type="SAM" id="SignalP"/>
    </source>
</evidence>
<sequence length="276" mass="30339">MGWNARGLCLGLVCALACVSVVAPNSYLLSILTSPFVQPDNKVWLFAISGRRKPFQFLNDIGEIEGFNVDLIKEVCEVAGKDCKMVLSEFTECTFTSRNINYPGRGLMAGWFDACPGYAISVDRLSAFDFTLPFVQNDATFAVAPGNPSGFDPSAEDFSSFVLTHLTGAYTNAACLRRLHKTFGDIIIARDLPEAKALLLNGTAQAIFSPRSAIPDLEVLPDHVICSEGGAGMMVKKGSPLPDWWNPAFRSYFRSGRFHSLCRRDGRKYNRTINCV</sequence>
<comment type="caution">
    <text evidence="4">The sequence shown here is derived from an EMBL/GenBank/DDBJ whole genome shotgun (WGS) entry which is preliminary data.</text>
</comment>
<feature type="domain" description="Solute-binding protein family 3/N-terminal" evidence="3">
    <location>
        <begin position="47"/>
        <end position="261"/>
    </location>
</feature>
<evidence type="ECO:0000313" key="5">
    <source>
        <dbReference type="Proteomes" id="UP001374579"/>
    </source>
</evidence>
<dbReference type="InterPro" id="IPR001638">
    <property type="entry name" value="Solute-binding_3/MltF_N"/>
</dbReference>
<feature type="chain" id="PRO_5042974757" description="Solute-binding protein family 3/N-terminal domain-containing protein" evidence="2">
    <location>
        <begin position="25"/>
        <end position="276"/>
    </location>
</feature>
<evidence type="ECO:0000256" key="1">
    <source>
        <dbReference type="ARBA" id="ARBA00022729"/>
    </source>
</evidence>
<dbReference type="PANTHER" id="PTHR35936">
    <property type="entry name" value="MEMBRANE-BOUND LYTIC MUREIN TRANSGLYCOSYLASE F"/>
    <property type="match status" value="1"/>
</dbReference>
<keyword evidence="1 2" id="KW-0732">Signal</keyword>
<dbReference type="Proteomes" id="UP001374579">
    <property type="component" value="Unassembled WGS sequence"/>
</dbReference>
<dbReference type="PANTHER" id="PTHR35936:SF19">
    <property type="entry name" value="AMINO-ACID-BINDING PROTEIN YXEM-RELATED"/>
    <property type="match status" value="1"/>
</dbReference>
<protein>
    <recommendedName>
        <fullName evidence="3">Solute-binding protein family 3/N-terminal domain-containing protein</fullName>
    </recommendedName>
</protein>
<dbReference type="SUPFAM" id="SSF53850">
    <property type="entry name" value="Periplasmic binding protein-like II"/>
    <property type="match status" value="1"/>
</dbReference>